<sequence>MREEGPGYWPTVSALAVGQVLAWAVLFYAFSSLVLPMGRELGWPQATLMGAFTLGLGVSGVTGYAVGAAIDAGRGRLVMTGGAILAGIGCLGWSQVSSPWMLYAVWVLLGAAMAMTLYEPAFAVLTKRYPERYAHGITVLTLLGGFASTLSFPATAWLLQWGWRASLEVMAVVMLAVVAPLHAWALRGPMVVAPPHRADAQADSTLHEALRHAAFWLLTLCFTLYAFSQSAFWSHVMPAFAERGASEADAVKVLMVIGPAQVAGRLLYMFAGRAWSLRVVGAGVLLTLPLSYALLALGSGWVAWLLFALAFGIANGLVTIVRGALVPQYFGRAHIGRIGGVMGGIGAVSRAFAPVAASGLLVWLGGYRGLLLALCLLGLVAVVCFGLARRPSAR</sequence>
<name>A0ABU9CCB7_9BURK</name>
<keyword evidence="2 4" id="KW-1133">Transmembrane helix</keyword>
<proteinExistence type="predicted"/>
<organism evidence="5 6">
    <name type="scientific">Pseudaquabacterium inlustre</name>
    <dbReference type="NCBI Taxonomy" id="2984192"/>
    <lineage>
        <taxon>Bacteria</taxon>
        <taxon>Pseudomonadati</taxon>
        <taxon>Pseudomonadota</taxon>
        <taxon>Betaproteobacteria</taxon>
        <taxon>Burkholderiales</taxon>
        <taxon>Sphaerotilaceae</taxon>
        <taxon>Pseudaquabacterium</taxon>
    </lineage>
</organism>
<evidence type="ECO:0000313" key="6">
    <source>
        <dbReference type="Proteomes" id="UP001365405"/>
    </source>
</evidence>
<dbReference type="Proteomes" id="UP001365405">
    <property type="component" value="Unassembled WGS sequence"/>
</dbReference>
<feature type="transmembrane region" description="Helical" evidence="4">
    <location>
        <begin position="277"/>
        <end position="295"/>
    </location>
</feature>
<keyword evidence="1 4" id="KW-0812">Transmembrane</keyword>
<accession>A0ABU9CCB7</accession>
<dbReference type="InterPro" id="IPR050327">
    <property type="entry name" value="Proton-linked_MCT"/>
</dbReference>
<dbReference type="SUPFAM" id="SSF103473">
    <property type="entry name" value="MFS general substrate transporter"/>
    <property type="match status" value="1"/>
</dbReference>
<dbReference type="Pfam" id="PF07690">
    <property type="entry name" value="MFS_1"/>
    <property type="match status" value="1"/>
</dbReference>
<evidence type="ECO:0000256" key="2">
    <source>
        <dbReference type="ARBA" id="ARBA00022989"/>
    </source>
</evidence>
<keyword evidence="3 4" id="KW-0472">Membrane</keyword>
<feature type="transmembrane region" description="Helical" evidence="4">
    <location>
        <begin position="77"/>
        <end position="94"/>
    </location>
</feature>
<feature type="transmembrane region" description="Helical" evidence="4">
    <location>
        <begin position="165"/>
        <end position="186"/>
    </location>
</feature>
<feature type="transmembrane region" description="Helical" evidence="4">
    <location>
        <begin position="47"/>
        <end position="70"/>
    </location>
</feature>
<dbReference type="InterPro" id="IPR011701">
    <property type="entry name" value="MFS"/>
</dbReference>
<gene>
    <name evidence="5" type="ORF">AACH10_04590</name>
</gene>
<evidence type="ECO:0000256" key="3">
    <source>
        <dbReference type="ARBA" id="ARBA00023136"/>
    </source>
</evidence>
<feature type="transmembrane region" description="Helical" evidence="4">
    <location>
        <begin position="100"/>
        <end position="125"/>
    </location>
</feature>
<dbReference type="InterPro" id="IPR036259">
    <property type="entry name" value="MFS_trans_sf"/>
</dbReference>
<dbReference type="RefSeq" id="WP_341409169.1">
    <property type="nucleotide sequence ID" value="NZ_JBBUTH010000001.1"/>
</dbReference>
<evidence type="ECO:0000313" key="5">
    <source>
        <dbReference type="EMBL" id="MEK8049509.1"/>
    </source>
</evidence>
<reference evidence="5 6" key="1">
    <citation type="submission" date="2024-04" db="EMBL/GenBank/DDBJ databases">
        <title>Novel species of the genus Ideonella isolated from streams.</title>
        <authorList>
            <person name="Lu H."/>
        </authorList>
    </citation>
    <scope>NUCLEOTIDE SEQUENCE [LARGE SCALE GENOMIC DNA]</scope>
    <source>
        <strain evidence="5 6">DXS22W</strain>
    </source>
</reference>
<feature type="transmembrane region" description="Helical" evidence="4">
    <location>
        <begin position="301"/>
        <end position="326"/>
    </location>
</feature>
<evidence type="ECO:0000256" key="1">
    <source>
        <dbReference type="ARBA" id="ARBA00022692"/>
    </source>
</evidence>
<keyword evidence="6" id="KW-1185">Reference proteome</keyword>
<feature type="transmembrane region" description="Helical" evidence="4">
    <location>
        <begin position="370"/>
        <end position="388"/>
    </location>
</feature>
<feature type="transmembrane region" description="Helical" evidence="4">
    <location>
        <begin position="137"/>
        <end position="159"/>
    </location>
</feature>
<feature type="transmembrane region" description="Helical" evidence="4">
    <location>
        <begin position="213"/>
        <end position="233"/>
    </location>
</feature>
<evidence type="ECO:0000256" key="4">
    <source>
        <dbReference type="SAM" id="Phobius"/>
    </source>
</evidence>
<dbReference type="EMBL" id="JBBUTH010000001">
    <property type="protein sequence ID" value="MEK8049509.1"/>
    <property type="molecule type" value="Genomic_DNA"/>
</dbReference>
<feature type="transmembrane region" description="Helical" evidence="4">
    <location>
        <begin position="338"/>
        <end position="364"/>
    </location>
</feature>
<comment type="caution">
    <text evidence="5">The sequence shown here is derived from an EMBL/GenBank/DDBJ whole genome shotgun (WGS) entry which is preliminary data.</text>
</comment>
<protein>
    <submittedName>
        <fullName evidence="5">MFS transporter</fullName>
    </submittedName>
</protein>
<feature type="transmembrane region" description="Helical" evidence="4">
    <location>
        <begin position="12"/>
        <end position="35"/>
    </location>
</feature>
<dbReference type="Gene3D" id="1.20.1250.20">
    <property type="entry name" value="MFS general substrate transporter like domains"/>
    <property type="match status" value="1"/>
</dbReference>
<dbReference type="PANTHER" id="PTHR11360">
    <property type="entry name" value="MONOCARBOXYLATE TRANSPORTER"/>
    <property type="match status" value="1"/>
</dbReference>